<proteinExistence type="predicted"/>
<protein>
    <submittedName>
        <fullName evidence="1">Tat pathway signal protein</fullName>
    </submittedName>
</protein>
<accession>A0A2S0ME25</accession>
<dbReference type="Proteomes" id="UP000239709">
    <property type="component" value="Chromosome"/>
</dbReference>
<dbReference type="InterPro" id="IPR010869">
    <property type="entry name" value="DUF1501"/>
</dbReference>
<dbReference type="KEGG" id="otk:C6570_07350"/>
<dbReference type="InterPro" id="IPR006311">
    <property type="entry name" value="TAT_signal"/>
</dbReference>
<evidence type="ECO:0000313" key="2">
    <source>
        <dbReference type="Proteomes" id="UP000239709"/>
    </source>
</evidence>
<reference evidence="1 2" key="1">
    <citation type="submission" date="2018-03" db="EMBL/GenBank/DDBJ databases">
        <title>Genome sequencing of Ottowia sp.</title>
        <authorList>
            <person name="Kim S.-J."/>
            <person name="Heo J."/>
            <person name="Kwon S.-W."/>
        </authorList>
    </citation>
    <scope>NUCLEOTIDE SEQUENCE [LARGE SCALE GENOMIC DNA]</scope>
    <source>
        <strain evidence="1 2">KADR8-3</strain>
    </source>
</reference>
<dbReference type="EMBL" id="CP027666">
    <property type="protein sequence ID" value="AVO34080.1"/>
    <property type="molecule type" value="Genomic_DNA"/>
</dbReference>
<dbReference type="AlphaFoldDB" id="A0A2S0ME25"/>
<name>A0A2S0ME25_9BURK</name>
<gene>
    <name evidence="1" type="ORF">C6570_07350</name>
</gene>
<dbReference type="PANTHER" id="PTHR43737:SF1">
    <property type="entry name" value="DUF1501 DOMAIN-CONTAINING PROTEIN"/>
    <property type="match status" value="1"/>
</dbReference>
<dbReference type="Pfam" id="PF07394">
    <property type="entry name" value="DUF1501"/>
    <property type="match status" value="1"/>
</dbReference>
<sequence>MTQASNIARRAFLQRMGQLSVAGTAAPWALNLAAISDAAAFTNDGYKALVCIFLYGGNDHGNTLIPCDASGYQDYATARGSVLTTSGGIVIPRSQLTGNELSPAGLPSGRQYALAPELAPLKPLYEAGKLAVQMNVGPLIVPTTLTQFRNQSVPLPPKLFSHNDQQSVWQSSYAEGSVRGWGGSLGDLALQAGNGGSSLFTCMSVTGNAVFLSGANALSYQIGLGGAVAISPVTGTAYGSAACQSALRNLITQPRTQTMENELNRITLRSIDSQVILGNALTGSSGKFDGVLPDQVGGMTSNLNRQLKMVARLIDGQRSLGLSRQVFMVSMGGFDLHDNLAVNQPRLLGTLAAAMSGFQAAMELIGKSDAVTTFTASDFGRTITSNGDGSDHGWGSHHLVMGGAVKGRQFYGNAPTAPLGGPEDVGQGRYIPTTSVDQYAATMARWFGVAPTEMARVAPSIGNFDLKDIGFLR</sequence>
<dbReference type="PANTHER" id="PTHR43737">
    <property type="entry name" value="BLL7424 PROTEIN"/>
    <property type="match status" value="1"/>
</dbReference>
<dbReference type="OrthoDB" id="9779968at2"/>
<organism evidence="1 2">
    <name type="scientific">Ottowia oryzae</name>
    <dbReference type="NCBI Taxonomy" id="2109914"/>
    <lineage>
        <taxon>Bacteria</taxon>
        <taxon>Pseudomonadati</taxon>
        <taxon>Pseudomonadota</taxon>
        <taxon>Betaproteobacteria</taxon>
        <taxon>Burkholderiales</taxon>
        <taxon>Comamonadaceae</taxon>
        <taxon>Ottowia</taxon>
    </lineage>
</organism>
<dbReference type="PROSITE" id="PS51318">
    <property type="entry name" value="TAT"/>
    <property type="match status" value="1"/>
</dbReference>
<evidence type="ECO:0000313" key="1">
    <source>
        <dbReference type="EMBL" id="AVO34080.1"/>
    </source>
</evidence>
<dbReference type="RefSeq" id="WP_106702635.1">
    <property type="nucleotide sequence ID" value="NZ_CP027666.1"/>
</dbReference>
<keyword evidence="2" id="KW-1185">Reference proteome</keyword>